<evidence type="ECO:0000256" key="2">
    <source>
        <dbReference type="ARBA" id="ARBA00022692"/>
    </source>
</evidence>
<feature type="non-terminal residue" evidence="11">
    <location>
        <position position="297"/>
    </location>
</feature>
<dbReference type="PROSITE" id="PS00237">
    <property type="entry name" value="G_PROTEIN_RECEP_F1_1"/>
    <property type="match status" value="1"/>
</dbReference>
<dbReference type="OMA" id="IAVERHY"/>
<dbReference type="PANTHER" id="PTHR45695">
    <property type="entry name" value="LEUCOKININ RECEPTOR-RELATED"/>
    <property type="match status" value="1"/>
</dbReference>
<dbReference type="InterPro" id="IPR017452">
    <property type="entry name" value="GPCR_Rhodpsn_7TM"/>
</dbReference>
<feature type="transmembrane region" description="Helical" evidence="9">
    <location>
        <begin position="85"/>
        <end position="103"/>
    </location>
</feature>
<dbReference type="PRINTS" id="PR00237">
    <property type="entry name" value="GPCRRHODOPSN"/>
</dbReference>
<feature type="transmembrane region" description="Helical" evidence="9">
    <location>
        <begin position="222"/>
        <end position="244"/>
    </location>
</feature>
<evidence type="ECO:0000256" key="8">
    <source>
        <dbReference type="RuleBase" id="RU000688"/>
    </source>
</evidence>
<dbReference type="FunFam" id="1.20.1070.10:FF:000291">
    <property type="entry name" value="Predicted protein"/>
    <property type="match status" value="1"/>
</dbReference>
<dbReference type="GO" id="GO:0004930">
    <property type="term" value="F:G protein-coupled receptor activity"/>
    <property type="evidence" value="ECO:0007669"/>
    <property type="project" value="UniProtKB-KW"/>
</dbReference>
<keyword evidence="2 8" id="KW-0812">Transmembrane</keyword>
<dbReference type="PROSITE" id="PS50262">
    <property type="entry name" value="G_PROTEIN_RECEP_F1_2"/>
    <property type="match status" value="1"/>
</dbReference>
<feature type="non-terminal residue" evidence="11">
    <location>
        <position position="1"/>
    </location>
</feature>
<feature type="transmembrane region" description="Helical" evidence="9">
    <location>
        <begin position="256"/>
        <end position="280"/>
    </location>
</feature>
<dbReference type="PANTHER" id="PTHR45695:SF9">
    <property type="entry name" value="LEUCOKININ RECEPTOR"/>
    <property type="match status" value="1"/>
</dbReference>
<feature type="transmembrane region" description="Helical" evidence="9">
    <location>
        <begin position="166"/>
        <end position="186"/>
    </location>
</feature>
<dbReference type="SUPFAM" id="SSF81321">
    <property type="entry name" value="Family A G protein-coupled receptor-like"/>
    <property type="match status" value="1"/>
</dbReference>
<dbReference type="KEGG" id="nve:5519251"/>
<protein>
    <recommendedName>
        <fullName evidence="10">G-protein coupled receptors family 1 profile domain-containing protein</fullName>
    </recommendedName>
</protein>
<evidence type="ECO:0000256" key="7">
    <source>
        <dbReference type="ARBA" id="ARBA00023224"/>
    </source>
</evidence>
<dbReference type="HOGENOM" id="CLU_009579_6_0_1"/>
<evidence type="ECO:0000259" key="10">
    <source>
        <dbReference type="PROSITE" id="PS50262"/>
    </source>
</evidence>
<feature type="domain" description="G-protein coupled receptors family 1 profile" evidence="10">
    <location>
        <begin position="11"/>
        <end position="277"/>
    </location>
</feature>
<gene>
    <name evidence="11" type="ORF">NEMVEDRAFT_v1g87403</name>
</gene>
<comment type="similarity">
    <text evidence="8">Belongs to the G-protein coupled receptor 1 family.</text>
</comment>
<accession>A7RN99</accession>
<feature type="transmembrane region" description="Helical" evidence="9">
    <location>
        <begin position="115"/>
        <end position="136"/>
    </location>
</feature>
<evidence type="ECO:0000256" key="1">
    <source>
        <dbReference type="ARBA" id="ARBA00004141"/>
    </source>
</evidence>
<reference evidence="11 12" key="1">
    <citation type="journal article" date="2007" name="Science">
        <title>Sea anemone genome reveals ancestral eumetazoan gene repertoire and genomic organization.</title>
        <authorList>
            <person name="Putnam N.H."/>
            <person name="Srivastava M."/>
            <person name="Hellsten U."/>
            <person name="Dirks B."/>
            <person name="Chapman J."/>
            <person name="Salamov A."/>
            <person name="Terry A."/>
            <person name="Shapiro H."/>
            <person name="Lindquist E."/>
            <person name="Kapitonov V.V."/>
            <person name="Jurka J."/>
            <person name="Genikhovich G."/>
            <person name="Grigoriev I.V."/>
            <person name="Lucas S.M."/>
            <person name="Steele R.E."/>
            <person name="Finnerty J.R."/>
            <person name="Technau U."/>
            <person name="Martindale M.Q."/>
            <person name="Rokhsar D.S."/>
        </authorList>
    </citation>
    <scope>NUCLEOTIDE SEQUENCE [LARGE SCALE GENOMIC DNA]</scope>
    <source>
        <strain evidence="12">CH2 X CH6</strain>
    </source>
</reference>
<sequence length="297" mass="34059">YITILVLAVCGNSLVILVTCKTRRARTAVNYFIVNMAAADLVFTIFVVSRRVVEQYTSSRRWFLSGLLGSGSCKLAYFIQDTCTAVSIFTLVAIAVERHYAVVHPMRSSLITAKVRRCTVFFIWVISCVSSAPYFYAFKLVYINNQSYCVFEWENSSNNAQTKKTYFVVVSCFTVVLPLLTLSFIYSRIICTLRKRNVPGNDINNSHIMAYRERRNRKVMRLVVAILFAFIICWVPLFVVTYFLHLDWKTPTCPQYLLVTIVLILAYTNAAVNPFLYFIFSQNIRKGACLVLKCGFR</sequence>
<evidence type="ECO:0000313" key="12">
    <source>
        <dbReference type="Proteomes" id="UP000001593"/>
    </source>
</evidence>
<evidence type="ECO:0000256" key="4">
    <source>
        <dbReference type="ARBA" id="ARBA00023040"/>
    </source>
</evidence>
<evidence type="ECO:0000256" key="6">
    <source>
        <dbReference type="ARBA" id="ARBA00023170"/>
    </source>
</evidence>
<feature type="transmembrane region" description="Helical" evidence="9">
    <location>
        <begin position="31"/>
        <end position="49"/>
    </location>
</feature>
<dbReference type="STRING" id="45351.A7RN99"/>
<keyword evidence="3 9" id="KW-1133">Transmembrane helix</keyword>
<dbReference type="GO" id="GO:0016020">
    <property type="term" value="C:membrane"/>
    <property type="evidence" value="ECO:0007669"/>
    <property type="project" value="UniProtKB-SubCell"/>
</dbReference>
<proteinExistence type="inferred from homology"/>
<dbReference type="PhylomeDB" id="A7RN99"/>
<dbReference type="Proteomes" id="UP000001593">
    <property type="component" value="Unassembled WGS sequence"/>
</dbReference>
<evidence type="ECO:0000256" key="3">
    <source>
        <dbReference type="ARBA" id="ARBA00022989"/>
    </source>
</evidence>
<dbReference type="InParanoid" id="A7RN99"/>
<name>A7RN99_NEMVE</name>
<keyword evidence="12" id="KW-1185">Reference proteome</keyword>
<keyword evidence="7 8" id="KW-0807">Transducer</keyword>
<keyword evidence="6 8" id="KW-0675">Receptor</keyword>
<dbReference type="InterPro" id="IPR000276">
    <property type="entry name" value="GPCR_Rhodpsn"/>
</dbReference>
<dbReference type="CDD" id="cd00637">
    <property type="entry name" value="7tm_classA_rhodopsin-like"/>
    <property type="match status" value="1"/>
</dbReference>
<organism evidence="11 12">
    <name type="scientific">Nematostella vectensis</name>
    <name type="common">Starlet sea anemone</name>
    <dbReference type="NCBI Taxonomy" id="45351"/>
    <lineage>
        <taxon>Eukaryota</taxon>
        <taxon>Metazoa</taxon>
        <taxon>Cnidaria</taxon>
        <taxon>Anthozoa</taxon>
        <taxon>Hexacorallia</taxon>
        <taxon>Actiniaria</taxon>
        <taxon>Edwardsiidae</taxon>
        <taxon>Nematostella</taxon>
    </lineage>
</organism>
<evidence type="ECO:0000256" key="5">
    <source>
        <dbReference type="ARBA" id="ARBA00023136"/>
    </source>
</evidence>
<evidence type="ECO:0000256" key="9">
    <source>
        <dbReference type="SAM" id="Phobius"/>
    </source>
</evidence>
<dbReference type="EMBL" id="DS469522">
    <property type="protein sequence ID" value="EDO47027.1"/>
    <property type="molecule type" value="Genomic_DNA"/>
</dbReference>
<keyword evidence="4 8" id="KW-0297">G-protein coupled receptor</keyword>
<dbReference type="Gene3D" id="1.20.1070.10">
    <property type="entry name" value="Rhodopsin 7-helix transmembrane proteins"/>
    <property type="match status" value="1"/>
</dbReference>
<keyword evidence="5 9" id="KW-0472">Membrane</keyword>
<dbReference type="AlphaFoldDB" id="A7RN99"/>
<evidence type="ECO:0000313" key="11">
    <source>
        <dbReference type="EMBL" id="EDO47027.1"/>
    </source>
</evidence>
<dbReference type="eggNOG" id="KOG4219">
    <property type="taxonomic scope" value="Eukaryota"/>
</dbReference>
<comment type="subcellular location">
    <subcellularLocation>
        <location evidence="1">Membrane</location>
        <topology evidence="1">Multi-pass membrane protein</topology>
    </subcellularLocation>
</comment>
<dbReference type="Pfam" id="PF00001">
    <property type="entry name" value="7tm_1"/>
    <property type="match status" value="1"/>
</dbReference>